<proteinExistence type="predicted"/>
<dbReference type="AlphaFoldDB" id="A0A7S4C4M4"/>
<sequence length="440" mass="49450">MFFRPSSRNHSFNKDAEFSERSERSDGVPCSKPPELNGLTPNNLRRPKGPTPEQQRRSNGTSSNGPTPPNLRASASPKVRFAKATKSTSQSRWPFLLVLGCGYAMVYFQEQRAMHLLHRFSELEAKMEAGAFSCEIPAMLHAHEAGVIAIGERVSQLSEQFDATFADFTVHVDRRHAELTNGLRRLASVGAAQSTDLEKALESFAAASSEQERRLLETMRQIDGLRELVLSVSMGGHANGGMQLRNAASPVAQEVLVMTHMSDLPRTADGRLSTNWLLAPASCKTQLQTIRVEQRKLAIVRDELESELFPEQSGTKCDMLCITHNFSSNRRGLHRYSKTRSFEFEDHQEWVDRECQQTSVGFTLDSGEPANIYWVNPSNSQLILQRTIRPEETEVYWADTMLGHRFQVHSTLTGEVLLAHVLVDELRMLFHITGRKAIQT</sequence>
<feature type="compositionally biased region" description="Basic and acidic residues" evidence="1">
    <location>
        <begin position="12"/>
        <end position="26"/>
    </location>
</feature>
<protein>
    <submittedName>
        <fullName evidence="2">Uncharacterized protein</fullName>
    </submittedName>
</protein>
<gene>
    <name evidence="2" type="ORF">PCAR00345_LOCUS39561</name>
</gene>
<organism evidence="2">
    <name type="scientific">Chrysotila carterae</name>
    <name type="common">Marine alga</name>
    <name type="synonym">Syracosphaera carterae</name>
    <dbReference type="NCBI Taxonomy" id="13221"/>
    <lineage>
        <taxon>Eukaryota</taxon>
        <taxon>Haptista</taxon>
        <taxon>Haptophyta</taxon>
        <taxon>Prymnesiophyceae</taxon>
        <taxon>Isochrysidales</taxon>
        <taxon>Isochrysidaceae</taxon>
        <taxon>Chrysotila</taxon>
    </lineage>
</organism>
<evidence type="ECO:0000313" key="2">
    <source>
        <dbReference type="EMBL" id="CAE0786853.1"/>
    </source>
</evidence>
<dbReference type="EMBL" id="HBIZ01064196">
    <property type="protein sequence ID" value="CAE0786853.1"/>
    <property type="molecule type" value="Transcribed_RNA"/>
</dbReference>
<feature type="region of interest" description="Disordered" evidence="1">
    <location>
        <begin position="1"/>
        <end position="83"/>
    </location>
</feature>
<reference evidence="2" key="1">
    <citation type="submission" date="2021-01" db="EMBL/GenBank/DDBJ databases">
        <authorList>
            <person name="Corre E."/>
            <person name="Pelletier E."/>
            <person name="Niang G."/>
            <person name="Scheremetjew M."/>
            <person name="Finn R."/>
            <person name="Kale V."/>
            <person name="Holt S."/>
            <person name="Cochrane G."/>
            <person name="Meng A."/>
            <person name="Brown T."/>
            <person name="Cohen L."/>
        </authorList>
    </citation>
    <scope>NUCLEOTIDE SEQUENCE</scope>
    <source>
        <strain evidence="2">CCMP645</strain>
    </source>
</reference>
<evidence type="ECO:0000256" key="1">
    <source>
        <dbReference type="SAM" id="MobiDB-lite"/>
    </source>
</evidence>
<accession>A0A7S4C4M4</accession>
<name>A0A7S4C4M4_CHRCT</name>
<feature type="compositionally biased region" description="Polar residues" evidence="1">
    <location>
        <begin position="1"/>
        <end position="10"/>
    </location>
</feature>